<accession>A0ACB9EIC2</accession>
<sequence length="307" mass="35433">MSKISILSSNILKQQKARSDLKIKFDILSEKIKSLEAANIELSDKVTADVISQSPVDNSTESVCSFKTTSSSIHDKNVLKNKSVKPQIVKSNQIKPSNLFYDKSVDGPASFYVKSLGKKSKKNQMVWRVKTPDEEKKNDKSFKSITNAKKNSTHKGKSFDNSDIYYSTNHLIRIAQRKICCFYCGENDFVQQESAHNWYGSYRITSQISDFKRYKSNERWILKSNIPGPKYQWVPKPVKSVSQRFVLLIDKENKFQLIFRRTGRTYAKQKKIKRKVQLCAPQVKRKLHFALLKEKCKAQTLRLSSQT</sequence>
<reference evidence="2" key="1">
    <citation type="journal article" date="2022" name="Mol. Ecol. Resour.">
        <title>The genomes of chicory, endive, great burdock and yacon provide insights into Asteraceae palaeo-polyploidization history and plant inulin production.</title>
        <authorList>
            <person name="Fan W."/>
            <person name="Wang S."/>
            <person name="Wang H."/>
            <person name="Wang A."/>
            <person name="Jiang F."/>
            <person name="Liu H."/>
            <person name="Zhao H."/>
            <person name="Xu D."/>
            <person name="Zhang Y."/>
        </authorList>
    </citation>
    <scope>NUCLEOTIDE SEQUENCE [LARGE SCALE GENOMIC DNA]</scope>
    <source>
        <strain evidence="2">cv. Niubang</strain>
    </source>
</reference>
<gene>
    <name evidence="1" type="ORF">L6452_06049</name>
</gene>
<dbReference type="Proteomes" id="UP001055879">
    <property type="component" value="Linkage Group LG02"/>
</dbReference>
<dbReference type="EMBL" id="CM042048">
    <property type="protein sequence ID" value="KAI3758485.1"/>
    <property type="molecule type" value="Genomic_DNA"/>
</dbReference>
<organism evidence="1 2">
    <name type="scientific">Arctium lappa</name>
    <name type="common">Greater burdock</name>
    <name type="synonym">Lappa major</name>
    <dbReference type="NCBI Taxonomy" id="4217"/>
    <lineage>
        <taxon>Eukaryota</taxon>
        <taxon>Viridiplantae</taxon>
        <taxon>Streptophyta</taxon>
        <taxon>Embryophyta</taxon>
        <taxon>Tracheophyta</taxon>
        <taxon>Spermatophyta</taxon>
        <taxon>Magnoliopsida</taxon>
        <taxon>eudicotyledons</taxon>
        <taxon>Gunneridae</taxon>
        <taxon>Pentapetalae</taxon>
        <taxon>asterids</taxon>
        <taxon>campanulids</taxon>
        <taxon>Asterales</taxon>
        <taxon>Asteraceae</taxon>
        <taxon>Carduoideae</taxon>
        <taxon>Cardueae</taxon>
        <taxon>Arctiinae</taxon>
        <taxon>Arctium</taxon>
    </lineage>
</organism>
<proteinExistence type="predicted"/>
<keyword evidence="2" id="KW-1185">Reference proteome</keyword>
<reference evidence="1 2" key="2">
    <citation type="journal article" date="2022" name="Mol. Ecol. Resour.">
        <title>The genomes of chicory, endive, great burdock and yacon provide insights into Asteraceae paleo-polyploidization history and plant inulin production.</title>
        <authorList>
            <person name="Fan W."/>
            <person name="Wang S."/>
            <person name="Wang H."/>
            <person name="Wang A."/>
            <person name="Jiang F."/>
            <person name="Liu H."/>
            <person name="Zhao H."/>
            <person name="Xu D."/>
            <person name="Zhang Y."/>
        </authorList>
    </citation>
    <scope>NUCLEOTIDE SEQUENCE [LARGE SCALE GENOMIC DNA]</scope>
    <source>
        <strain evidence="2">cv. Niubang</strain>
    </source>
</reference>
<comment type="caution">
    <text evidence="1">The sequence shown here is derived from an EMBL/GenBank/DDBJ whole genome shotgun (WGS) entry which is preliminary data.</text>
</comment>
<evidence type="ECO:0000313" key="1">
    <source>
        <dbReference type="EMBL" id="KAI3758485.1"/>
    </source>
</evidence>
<evidence type="ECO:0000313" key="2">
    <source>
        <dbReference type="Proteomes" id="UP001055879"/>
    </source>
</evidence>
<protein>
    <submittedName>
        <fullName evidence="1">Uncharacterized protein</fullName>
    </submittedName>
</protein>
<name>A0ACB9EIC2_ARCLA</name>